<keyword evidence="13" id="KW-1185">Reference proteome</keyword>
<reference evidence="13" key="1">
    <citation type="submission" date="2016-10" db="EMBL/GenBank/DDBJ databases">
        <authorList>
            <person name="Varghese N."/>
            <person name="Submissions S."/>
        </authorList>
    </citation>
    <scope>NUCLEOTIDE SEQUENCE [LARGE SCALE GENOMIC DNA]</scope>
    <source>
        <strain evidence="13">CGMCC 1.12402</strain>
    </source>
</reference>
<dbReference type="GeneID" id="99987489"/>
<dbReference type="SUPFAM" id="SSF49464">
    <property type="entry name" value="Carboxypeptidase regulatory domain-like"/>
    <property type="match status" value="1"/>
</dbReference>
<dbReference type="PROSITE" id="PS52016">
    <property type="entry name" value="TONB_DEPENDENT_REC_3"/>
    <property type="match status" value="1"/>
</dbReference>
<dbReference type="RefSeq" id="WP_245733595.1">
    <property type="nucleotide sequence ID" value="NZ_FOIR01000002.1"/>
</dbReference>
<evidence type="ECO:0000256" key="9">
    <source>
        <dbReference type="RuleBase" id="RU003357"/>
    </source>
</evidence>
<dbReference type="Gene3D" id="2.40.170.20">
    <property type="entry name" value="TonB-dependent receptor, beta-barrel domain"/>
    <property type="match status" value="1"/>
</dbReference>
<evidence type="ECO:0000259" key="10">
    <source>
        <dbReference type="Pfam" id="PF00593"/>
    </source>
</evidence>
<evidence type="ECO:0000313" key="12">
    <source>
        <dbReference type="EMBL" id="SEW31915.1"/>
    </source>
</evidence>
<evidence type="ECO:0000256" key="7">
    <source>
        <dbReference type="ARBA" id="ARBA00023237"/>
    </source>
</evidence>
<dbReference type="Pfam" id="PF13715">
    <property type="entry name" value="CarbopepD_reg_2"/>
    <property type="match status" value="1"/>
</dbReference>
<evidence type="ECO:0000256" key="6">
    <source>
        <dbReference type="ARBA" id="ARBA00023136"/>
    </source>
</evidence>
<comment type="similarity">
    <text evidence="8 9">Belongs to the TonB-dependent receptor family.</text>
</comment>
<feature type="domain" description="TonB-dependent receptor-like beta-barrel" evidence="10">
    <location>
        <begin position="416"/>
        <end position="920"/>
    </location>
</feature>
<feature type="domain" description="TonB-dependent receptor plug" evidence="11">
    <location>
        <begin position="128"/>
        <end position="235"/>
    </location>
</feature>
<evidence type="ECO:0000256" key="3">
    <source>
        <dbReference type="ARBA" id="ARBA00022452"/>
    </source>
</evidence>
<evidence type="ECO:0000256" key="1">
    <source>
        <dbReference type="ARBA" id="ARBA00004571"/>
    </source>
</evidence>
<proteinExistence type="inferred from homology"/>
<dbReference type="Gene3D" id="2.170.130.10">
    <property type="entry name" value="TonB-dependent receptor, plug domain"/>
    <property type="match status" value="1"/>
</dbReference>
<dbReference type="Proteomes" id="UP000199437">
    <property type="component" value="Unassembled WGS sequence"/>
</dbReference>
<organism evidence="12 13">
    <name type="scientific">Roseivirga pacifica</name>
    <dbReference type="NCBI Taxonomy" id="1267423"/>
    <lineage>
        <taxon>Bacteria</taxon>
        <taxon>Pseudomonadati</taxon>
        <taxon>Bacteroidota</taxon>
        <taxon>Cytophagia</taxon>
        <taxon>Cytophagales</taxon>
        <taxon>Roseivirgaceae</taxon>
        <taxon>Roseivirga</taxon>
    </lineage>
</organism>
<evidence type="ECO:0000256" key="8">
    <source>
        <dbReference type="PROSITE-ProRule" id="PRU01360"/>
    </source>
</evidence>
<comment type="subcellular location">
    <subcellularLocation>
        <location evidence="1 8">Cell outer membrane</location>
        <topology evidence="1 8">Multi-pass membrane protein</topology>
    </subcellularLocation>
</comment>
<dbReference type="InterPro" id="IPR000531">
    <property type="entry name" value="Beta-barrel_TonB"/>
</dbReference>
<sequence>MRTQARLLRIHDIRSWLLSFGCMLMMLLSQTAYSQTVAITGTVTDDKGQPLFGITVLEKGTQNGVITDIDGKYNLSVSSAEAVVVFSSIGFVAQETQVGNRTTINIALVEDFSDLGEVVVVGYGTEKKVNLSGAVDQVDAEALSRRPVSSVTEGLQGMVPNLNIASTSGAPGSTPTINIRGITSINGGDPLILIDGVPSSTAELNRVNPQDVENISVIKDASAAAIYGARAAFGVIILTTKSGASGIKINYTGYTSFNKPTVLPDKVTDPYIYMRMLETSTDNTPWDNVNYSDDEYAWARDRSNDPSLPSVRLNPNDESQWAYMGDKDWSRYFLRDNTVSKNHQLSVSGGTDDVDFMLSGSYSDDEGSLKIAEDYFRRYTVRSKLNFKPLPWLTLGNNTYLIGTNRKLPSNFNIRTIYNLDPTSYHMNPDGSWANSAAGRVAAQLEDGGESETDYTSMQSQFNAGVELFKDKLTWNTDFTFRKGRENQNWYQTKYQIGYGPGDIREEGSNTAYRSSTESNYYVLNTYLRYNQDFNDHSLTAIAGFNQEHSYWNRFTAQRDNLISASLPTLALATGDQYVGESVSEWAVRGYFYRLNYIYRDRYIVEFNGRYDGSSKFPSDKRYGFFPSASVAWRMEEENFFQPLTNTFNQFKLRASVGSLGNQAIGPYEYIATMDAYQGNYLIDGSLPLEISSPQLVSSNFTWEEVVTTNFGIDLGMFNNVLTATFDIYQRDTKNMLTVGKELPDVLGATEPKENAADLRTNGWELSLGYKNDFKLASKPLFFQASFVLGDSKTKITRFDNPNGSITQFYEGMELGEIWGLESDGFFTSQAEIDALDQSAIIPWGALSIVEGWPKYVDQNGDGKITKGYTLDDTQDLKRIGNQAPRYNYGFTVSANWNGFDVSAMFQGIGKRDYYPLDYLYWGYYQQPYAGGYPHLFDYYRATGETGADRDRHSDSYIAAGLADQNLDAKYPHLQSWLADRNLGERIDEAQGLAIPQTDYLLSAAYLRFKNLTVGYTLPQLLTEKIGFSSVRVYVSGENLMEWSALKDFYDPEAVNDAIEYNPAVSKSGSVGKGYTYPFQRRYIIGLNFSL</sequence>
<evidence type="ECO:0000256" key="4">
    <source>
        <dbReference type="ARBA" id="ARBA00022692"/>
    </source>
</evidence>
<dbReference type="InterPro" id="IPR039426">
    <property type="entry name" value="TonB-dep_rcpt-like"/>
</dbReference>
<dbReference type="EMBL" id="FOIR01000002">
    <property type="protein sequence ID" value="SEW31915.1"/>
    <property type="molecule type" value="Genomic_DNA"/>
</dbReference>
<keyword evidence="7 8" id="KW-0998">Cell outer membrane</keyword>
<evidence type="ECO:0000313" key="13">
    <source>
        <dbReference type="Proteomes" id="UP000199437"/>
    </source>
</evidence>
<name>A0A1I0QW02_9BACT</name>
<dbReference type="InterPro" id="IPR012910">
    <property type="entry name" value="Plug_dom"/>
</dbReference>
<dbReference type="InterPro" id="IPR037066">
    <property type="entry name" value="Plug_dom_sf"/>
</dbReference>
<keyword evidence="6 8" id="KW-0472">Membrane</keyword>
<dbReference type="InterPro" id="IPR036942">
    <property type="entry name" value="Beta-barrel_TonB_sf"/>
</dbReference>
<evidence type="ECO:0000256" key="2">
    <source>
        <dbReference type="ARBA" id="ARBA00022448"/>
    </source>
</evidence>
<accession>A0A1I0QW02</accession>
<dbReference type="GO" id="GO:0009279">
    <property type="term" value="C:cell outer membrane"/>
    <property type="evidence" value="ECO:0007669"/>
    <property type="project" value="UniProtKB-SubCell"/>
</dbReference>
<protein>
    <submittedName>
        <fullName evidence="12">TonB-linked outer membrane protein, SusC/RagA family</fullName>
    </submittedName>
</protein>
<dbReference type="NCBIfam" id="TIGR04056">
    <property type="entry name" value="OMP_RagA_SusC"/>
    <property type="match status" value="1"/>
</dbReference>
<evidence type="ECO:0000256" key="5">
    <source>
        <dbReference type="ARBA" id="ARBA00023077"/>
    </source>
</evidence>
<dbReference type="InterPro" id="IPR023997">
    <property type="entry name" value="TonB-dep_OMP_SusC/RagA_CS"/>
</dbReference>
<dbReference type="Gene3D" id="2.60.40.1120">
    <property type="entry name" value="Carboxypeptidase-like, regulatory domain"/>
    <property type="match status" value="1"/>
</dbReference>
<evidence type="ECO:0000259" key="11">
    <source>
        <dbReference type="Pfam" id="PF07715"/>
    </source>
</evidence>
<keyword evidence="2 8" id="KW-0813">Transport</keyword>
<dbReference type="Pfam" id="PF07715">
    <property type="entry name" value="Plug"/>
    <property type="match status" value="1"/>
</dbReference>
<dbReference type="NCBIfam" id="TIGR04057">
    <property type="entry name" value="SusC_RagA_signa"/>
    <property type="match status" value="1"/>
</dbReference>
<gene>
    <name evidence="12" type="ORF">SAMN05216290_2800</name>
</gene>
<dbReference type="InterPro" id="IPR023996">
    <property type="entry name" value="TonB-dep_OMP_SusC/RagA"/>
</dbReference>
<dbReference type="STRING" id="1267423.SAMN05216290_2800"/>
<dbReference type="Pfam" id="PF00593">
    <property type="entry name" value="TonB_dep_Rec_b-barrel"/>
    <property type="match status" value="1"/>
</dbReference>
<dbReference type="SUPFAM" id="SSF56935">
    <property type="entry name" value="Porins"/>
    <property type="match status" value="1"/>
</dbReference>
<keyword evidence="3 8" id="KW-1134">Transmembrane beta strand</keyword>
<dbReference type="AlphaFoldDB" id="A0A1I0QW02"/>
<dbReference type="InterPro" id="IPR008969">
    <property type="entry name" value="CarboxyPept-like_regulatory"/>
</dbReference>
<keyword evidence="5 9" id="KW-0798">TonB box</keyword>
<keyword evidence="4 8" id="KW-0812">Transmembrane</keyword>